<dbReference type="GO" id="GO:0008168">
    <property type="term" value="F:methyltransferase activity"/>
    <property type="evidence" value="ECO:0007669"/>
    <property type="project" value="UniProtKB-KW"/>
</dbReference>
<dbReference type="SUPFAM" id="SSF53335">
    <property type="entry name" value="S-adenosyl-L-methionine-dependent methyltransferases"/>
    <property type="match status" value="1"/>
</dbReference>
<dbReference type="CDD" id="cd02440">
    <property type="entry name" value="AdoMet_MTases"/>
    <property type="match status" value="1"/>
</dbReference>
<evidence type="ECO:0000259" key="3">
    <source>
        <dbReference type="Pfam" id="PF13649"/>
    </source>
</evidence>
<dbReference type="RefSeq" id="WP_344554413.1">
    <property type="nucleotide sequence ID" value="NZ_BAAANS010000031.1"/>
</dbReference>
<gene>
    <name evidence="4" type="primary">cmoM</name>
    <name evidence="4" type="ORF">GCM10009759_45560</name>
</gene>
<evidence type="ECO:0000313" key="4">
    <source>
        <dbReference type="EMBL" id="GAA2106903.1"/>
    </source>
</evidence>
<evidence type="ECO:0000256" key="2">
    <source>
        <dbReference type="ARBA" id="ARBA00022679"/>
    </source>
</evidence>
<dbReference type="GO" id="GO:0032259">
    <property type="term" value="P:methylation"/>
    <property type="evidence" value="ECO:0007669"/>
    <property type="project" value="UniProtKB-KW"/>
</dbReference>
<accession>A0ABN2XBL2</accession>
<evidence type="ECO:0000313" key="5">
    <source>
        <dbReference type="Proteomes" id="UP001500897"/>
    </source>
</evidence>
<evidence type="ECO:0000256" key="1">
    <source>
        <dbReference type="ARBA" id="ARBA00022603"/>
    </source>
</evidence>
<name>A0ABN2XBL2_9ACTN</name>
<proteinExistence type="predicted"/>
<keyword evidence="1 4" id="KW-0489">Methyltransferase</keyword>
<comment type="caution">
    <text evidence="4">The sequence shown here is derived from an EMBL/GenBank/DDBJ whole genome shotgun (WGS) entry which is preliminary data.</text>
</comment>
<dbReference type="InterPro" id="IPR029063">
    <property type="entry name" value="SAM-dependent_MTases_sf"/>
</dbReference>
<keyword evidence="2" id="KW-0808">Transferase</keyword>
<feature type="domain" description="Methyltransferase" evidence="3">
    <location>
        <begin position="54"/>
        <end position="153"/>
    </location>
</feature>
<dbReference type="Proteomes" id="UP001500897">
    <property type="component" value="Unassembled WGS sequence"/>
</dbReference>
<dbReference type="InterPro" id="IPR041698">
    <property type="entry name" value="Methyltransf_25"/>
</dbReference>
<dbReference type="Pfam" id="PF13649">
    <property type="entry name" value="Methyltransf_25"/>
    <property type="match status" value="1"/>
</dbReference>
<organism evidence="4 5">
    <name type="scientific">Kitasatospora saccharophila</name>
    <dbReference type="NCBI Taxonomy" id="407973"/>
    <lineage>
        <taxon>Bacteria</taxon>
        <taxon>Bacillati</taxon>
        <taxon>Actinomycetota</taxon>
        <taxon>Actinomycetes</taxon>
        <taxon>Kitasatosporales</taxon>
        <taxon>Streptomycetaceae</taxon>
        <taxon>Kitasatospora</taxon>
    </lineage>
</organism>
<dbReference type="EMBL" id="BAAANS010000031">
    <property type="protein sequence ID" value="GAA2106903.1"/>
    <property type="molecule type" value="Genomic_DNA"/>
</dbReference>
<reference evidence="4 5" key="1">
    <citation type="journal article" date="2019" name="Int. J. Syst. Evol. Microbiol.">
        <title>The Global Catalogue of Microorganisms (GCM) 10K type strain sequencing project: providing services to taxonomists for standard genome sequencing and annotation.</title>
        <authorList>
            <consortium name="The Broad Institute Genomics Platform"/>
            <consortium name="The Broad Institute Genome Sequencing Center for Infectious Disease"/>
            <person name="Wu L."/>
            <person name="Ma J."/>
        </authorList>
    </citation>
    <scope>NUCLEOTIDE SEQUENCE [LARGE SCALE GENOMIC DNA]</scope>
    <source>
        <strain evidence="4 5">JCM 14559</strain>
    </source>
</reference>
<dbReference type="Gene3D" id="3.40.50.150">
    <property type="entry name" value="Vaccinia Virus protein VP39"/>
    <property type="match status" value="1"/>
</dbReference>
<protein>
    <submittedName>
        <fullName evidence="4">tRNA uridine 5-oxyacetic acid(34) methyltransferase CmoM</fullName>
    </submittedName>
</protein>
<dbReference type="PANTHER" id="PTHR43861:SF1">
    <property type="entry name" value="TRANS-ACONITATE 2-METHYLTRANSFERASE"/>
    <property type="match status" value="1"/>
</dbReference>
<keyword evidence="5" id="KW-1185">Reference proteome</keyword>
<dbReference type="PANTHER" id="PTHR43861">
    <property type="entry name" value="TRANS-ACONITATE 2-METHYLTRANSFERASE-RELATED"/>
    <property type="match status" value="1"/>
</dbReference>
<sequence length="285" mass="31251">MTDTYSQEVTTYFRGKADGYDRVDEQVYWRLSDELLWNLLEHHVLPSLPLGAKILDAGGGTGRWSDRLLRARENASGVLFDLSPDMTRHAQAKAAAHGYADRFQVINGDLADLDKHVSEAQFDLAISFHNVLGFVDDVPQVLRNIAAALKPGGQAVLVVPNRYHAVFFNIFTGALDEAESVAHNRRGRFAPEMPDMHMFTPSELTGTLSSVDLPVSVLTGFPVAVYPGFQETQIEGTSVGVQQVLSDAEAYERIKAIELRLSGEPGLAERGNNLFVVARKPATTA</sequence>